<evidence type="ECO:0000313" key="1">
    <source>
        <dbReference type="EMBL" id="GAH85881.1"/>
    </source>
</evidence>
<reference evidence="1" key="1">
    <citation type="journal article" date="2014" name="Front. Microbiol.">
        <title>High frequency of phylogenetically diverse reductive dehalogenase-homologous genes in deep subseafloor sedimentary metagenomes.</title>
        <authorList>
            <person name="Kawai M."/>
            <person name="Futagami T."/>
            <person name="Toyoda A."/>
            <person name="Takaki Y."/>
            <person name="Nishi S."/>
            <person name="Hori S."/>
            <person name="Arai W."/>
            <person name="Tsubouchi T."/>
            <person name="Morono Y."/>
            <person name="Uchiyama I."/>
            <person name="Ito T."/>
            <person name="Fujiyama A."/>
            <person name="Inagaki F."/>
            <person name="Takami H."/>
        </authorList>
    </citation>
    <scope>NUCLEOTIDE SEQUENCE</scope>
    <source>
        <strain evidence="1">Expedition CK06-06</strain>
    </source>
</reference>
<feature type="non-terminal residue" evidence="1">
    <location>
        <position position="186"/>
    </location>
</feature>
<gene>
    <name evidence="1" type="ORF">S03H2_63559</name>
</gene>
<protein>
    <submittedName>
        <fullName evidence="1">Uncharacterized protein</fullName>
    </submittedName>
</protein>
<organism evidence="1">
    <name type="scientific">marine sediment metagenome</name>
    <dbReference type="NCBI Taxonomy" id="412755"/>
    <lineage>
        <taxon>unclassified sequences</taxon>
        <taxon>metagenomes</taxon>
        <taxon>ecological metagenomes</taxon>
    </lineage>
</organism>
<name>X1ITV6_9ZZZZ</name>
<accession>X1ITV6</accession>
<sequence>MNGDEKLKEKFFVKEEFIQWWAESFAQALKRYTAEIEWLERREIKLDTAKDAFPIDKIPPMGFETGNYIRVLSLDGNASLRLDTLGSQEFDLAIYTEFKQLFGQVFITNTAQAGKKLVLSLGRGDFWFPEATMKVQPADIQAQLRTVIANSVTPLGANGLYESLGFDALNYSRITLLCLSDQASAA</sequence>
<proteinExistence type="predicted"/>
<dbReference type="AlphaFoldDB" id="X1ITV6"/>
<comment type="caution">
    <text evidence="1">The sequence shown here is derived from an EMBL/GenBank/DDBJ whole genome shotgun (WGS) entry which is preliminary data.</text>
</comment>
<dbReference type="EMBL" id="BARU01041198">
    <property type="protein sequence ID" value="GAH85881.1"/>
    <property type="molecule type" value="Genomic_DNA"/>
</dbReference>